<dbReference type="Proteomes" id="UP001203207">
    <property type="component" value="Unassembled WGS sequence"/>
</dbReference>
<dbReference type="InterPro" id="IPR055756">
    <property type="entry name" value="DUF7332"/>
</dbReference>
<evidence type="ECO:0000313" key="1">
    <source>
        <dbReference type="EMBL" id="MCL9817704.1"/>
    </source>
</evidence>
<dbReference type="Pfam" id="PF24019">
    <property type="entry name" value="DUF7332"/>
    <property type="match status" value="1"/>
</dbReference>
<dbReference type="RefSeq" id="WP_250584992.1">
    <property type="nucleotide sequence ID" value="NZ_JAKRVX010000005.1"/>
</dbReference>
<accession>A0AAE3FYL7</accession>
<reference evidence="1" key="1">
    <citation type="journal article" date="2022" name="Syst. Appl. Microbiol.">
        <title>Natronocalculus amylovorans gen. nov., sp. nov., and Natranaeroarchaeum aerophilus sp. nov., dominant culturable amylolytic natronoarchaea from hypersaline soda lakes in southwestern Siberia.</title>
        <authorList>
            <person name="Sorokin D.Y."/>
            <person name="Elcheninov A.G."/>
            <person name="Khizhniak T.V."/>
            <person name="Koenen M."/>
            <person name="Bale N.J."/>
            <person name="Damste J.S.S."/>
            <person name="Kublanov I.V."/>
        </authorList>
    </citation>
    <scope>NUCLEOTIDE SEQUENCE</scope>
    <source>
        <strain evidence="1">AArc-St2</strain>
    </source>
</reference>
<evidence type="ECO:0000313" key="2">
    <source>
        <dbReference type="Proteomes" id="UP001203207"/>
    </source>
</evidence>
<protein>
    <submittedName>
        <fullName evidence="1">Uncharacterized protein</fullName>
    </submittedName>
</protein>
<dbReference type="EMBL" id="JAKRVX010000005">
    <property type="protein sequence ID" value="MCL9817704.1"/>
    <property type="molecule type" value="Genomic_DNA"/>
</dbReference>
<gene>
    <name evidence="1" type="ORF">AArcSt2_12185</name>
</gene>
<comment type="caution">
    <text evidence="1">The sequence shown here is derived from an EMBL/GenBank/DDBJ whole genome shotgun (WGS) entry which is preliminary data.</text>
</comment>
<sequence length="163" mass="16653">MTALRRSVAIVVIATVGIGLFLLAGVSAASASTIGAADVQPQAEEEFGQCFPGEGYSITIGSEGPQIDSIVHFSLLTNLGAPGSMGIEMAGTTGDEYIILLRAGVLFEGVGEPTAFLADPMAQFSVAFEFDFSLPMFAGMTGGDFSYSDDGAPIDAPIGDAVC</sequence>
<dbReference type="AlphaFoldDB" id="A0AAE3FYL7"/>
<reference evidence="1" key="2">
    <citation type="submission" date="2022-02" db="EMBL/GenBank/DDBJ databases">
        <authorList>
            <person name="Elcheninov A.G."/>
            <person name="Sorokin D.Y."/>
            <person name="Kublanov I.V."/>
        </authorList>
    </citation>
    <scope>NUCLEOTIDE SEQUENCE</scope>
    <source>
        <strain evidence="1">AArc-St2</strain>
    </source>
</reference>
<name>A0AAE3FYL7_9EURY</name>
<proteinExistence type="predicted"/>
<organism evidence="1 2">
    <name type="scientific">Natronocalculus amylovorans</name>
    <dbReference type="NCBI Taxonomy" id="2917812"/>
    <lineage>
        <taxon>Archaea</taxon>
        <taxon>Methanobacteriati</taxon>
        <taxon>Methanobacteriota</taxon>
        <taxon>Stenosarchaea group</taxon>
        <taxon>Halobacteria</taxon>
        <taxon>Halobacteriales</taxon>
        <taxon>Haloferacaceae</taxon>
        <taxon>Natronocalculus</taxon>
    </lineage>
</organism>
<keyword evidence="2" id="KW-1185">Reference proteome</keyword>